<dbReference type="InterPro" id="IPR037055">
    <property type="entry name" value="MHC_I-like_Ag-recog_sf"/>
</dbReference>
<feature type="compositionally biased region" description="Polar residues" evidence="4">
    <location>
        <begin position="380"/>
        <end position="464"/>
    </location>
</feature>
<dbReference type="GeneID" id="113067394"/>
<dbReference type="GO" id="GO:0006955">
    <property type="term" value="P:immune response"/>
    <property type="evidence" value="ECO:0007669"/>
    <property type="project" value="TreeGrafter"/>
</dbReference>
<dbReference type="AlphaFoldDB" id="A0A6P6MGJ1"/>
<evidence type="ECO:0000313" key="8">
    <source>
        <dbReference type="RefSeq" id="XP_026095568.1"/>
    </source>
</evidence>
<keyword evidence="5" id="KW-1133">Transmembrane helix</keyword>
<evidence type="ECO:0000256" key="3">
    <source>
        <dbReference type="RuleBase" id="RU004439"/>
    </source>
</evidence>
<proteinExistence type="inferred from homology"/>
<evidence type="ECO:0000256" key="2">
    <source>
        <dbReference type="ARBA" id="ARBA00023319"/>
    </source>
</evidence>
<dbReference type="RefSeq" id="XP_026095568.1">
    <property type="nucleotide sequence ID" value="XM_026239783.1"/>
</dbReference>
<dbReference type="SUPFAM" id="SSF54452">
    <property type="entry name" value="MHC antigen-recognition domain"/>
    <property type="match status" value="1"/>
</dbReference>
<protein>
    <submittedName>
        <fullName evidence="8">Zinc-alpha-2-glycoprotein-like isoform X1</fullName>
    </submittedName>
</protein>
<dbReference type="Pfam" id="PF07654">
    <property type="entry name" value="C1-set"/>
    <property type="match status" value="1"/>
</dbReference>
<evidence type="ECO:0000259" key="6">
    <source>
        <dbReference type="SMART" id="SM00407"/>
    </source>
</evidence>
<dbReference type="PANTHER" id="PTHR16675">
    <property type="entry name" value="MHC CLASS I-RELATED"/>
    <property type="match status" value="1"/>
</dbReference>
<dbReference type="Pfam" id="PF00129">
    <property type="entry name" value="MHC_I"/>
    <property type="match status" value="1"/>
</dbReference>
<dbReference type="InterPro" id="IPR001039">
    <property type="entry name" value="MHC_I_a_a1/a2"/>
</dbReference>
<evidence type="ECO:0000256" key="4">
    <source>
        <dbReference type="SAM" id="MobiDB-lite"/>
    </source>
</evidence>
<keyword evidence="7" id="KW-1185">Reference proteome</keyword>
<feature type="region of interest" description="Disordered" evidence="4">
    <location>
        <begin position="380"/>
        <end position="477"/>
    </location>
</feature>
<name>A0A6P6MGJ1_CARAU</name>
<dbReference type="FunFam" id="3.30.500.10:FF:000005">
    <property type="entry name" value="MHC class I antigen ZKA transcript variant 1"/>
    <property type="match status" value="1"/>
</dbReference>
<dbReference type="GO" id="GO:0005615">
    <property type="term" value="C:extracellular space"/>
    <property type="evidence" value="ECO:0007669"/>
    <property type="project" value="TreeGrafter"/>
</dbReference>
<evidence type="ECO:0000256" key="1">
    <source>
        <dbReference type="ARBA" id="ARBA00023180"/>
    </source>
</evidence>
<dbReference type="InterPro" id="IPR011161">
    <property type="entry name" value="MHC_I-like_Ag-recog"/>
</dbReference>
<dbReference type="Gene3D" id="2.60.40.10">
    <property type="entry name" value="Immunoglobulins"/>
    <property type="match status" value="1"/>
</dbReference>
<accession>A0A6P6MGJ1</accession>
<organism evidence="7 8">
    <name type="scientific">Carassius auratus</name>
    <name type="common">Goldfish</name>
    <dbReference type="NCBI Taxonomy" id="7957"/>
    <lineage>
        <taxon>Eukaryota</taxon>
        <taxon>Metazoa</taxon>
        <taxon>Chordata</taxon>
        <taxon>Craniata</taxon>
        <taxon>Vertebrata</taxon>
        <taxon>Euteleostomi</taxon>
        <taxon>Actinopterygii</taxon>
        <taxon>Neopterygii</taxon>
        <taxon>Teleostei</taxon>
        <taxon>Ostariophysi</taxon>
        <taxon>Cypriniformes</taxon>
        <taxon>Cyprinidae</taxon>
        <taxon>Cyprininae</taxon>
        <taxon>Carassius</taxon>
    </lineage>
</organism>
<dbReference type="SUPFAM" id="SSF48726">
    <property type="entry name" value="Immunoglobulin"/>
    <property type="match status" value="1"/>
</dbReference>
<dbReference type="InterPro" id="IPR003006">
    <property type="entry name" value="Ig/MHC_CS"/>
</dbReference>
<dbReference type="SMART" id="SM00407">
    <property type="entry name" value="IGc1"/>
    <property type="match status" value="1"/>
</dbReference>
<sequence length="522" mass="60385">MKERCKHQKITINSHMAFKQCGRVAKLFALLCVFLLYRTLPSIQAEKHSLYYIYTGLSKPVDLPGIYEFTAMGLLDDRQIDYYNSEEQKKIPKQTWMKEKLPEDYWEEDTQFRKSKEQWIRKNIFSLMKCMKQNESDLHVLQWRHGCEVEQGYEPKRINEYCYDGEDFLSYDYQEAQWVAPVDTNLISKWKWENVPILKQHTADYLKMECEVWLKRFREYADEELRKASLPDVHMFARKSRNETQLKLICMASSFYAKDMMMTIRKYRTPLPEITSTEIRPNPDGTFQIQKSVEISEDEKAEYDCFVTHKSMEEPIIKKWDGKCLDCPTDTFIVMIGKWIFWRFGGFLLLAIVVLMVYFIMKKRLNGSTGPIYTMAPQTPGTSLSLNEQTPGTTLTLNEQTPGTTLTLNEQTPGTSLTLNEQTPGTTLTLNEQTPGTSLSLNEQTPDQDTGSETPDSSDTNSVELISPQGEASSDDKSIVFPIQGRCWPNGCPKQDCIVVPTFHKHYDGMKTSNIVVKIETI</sequence>
<keyword evidence="5" id="KW-0472">Membrane</keyword>
<dbReference type="PRINTS" id="PR01638">
    <property type="entry name" value="MHCCLASSI"/>
</dbReference>
<dbReference type="InterPro" id="IPR013783">
    <property type="entry name" value="Ig-like_fold"/>
</dbReference>
<comment type="similarity">
    <text evidence="3">Belongs to the MHC class I family.</text>
</comment>
<dbReference type="InterPro" id="IPR050208">
    <property type="entry name" value="MHC_class-I_related"/>
</dbReference>
<dbReference type="Proteomes" id="UP000515129">
    <property type="component" value="Linkage group LG28B"/>
</dbReference>
<evidence type="ECO:0000256" key="5">
    <source>
        <dbReference type="SAM" id="Phobius"/>
    </source>
</evidence>
<keyword evidence="1" id="KW-0325">Glycoprotein</keyword>
<dbReference type="OrthoDB" id="8936120at2759"/>
<reference evidence="8" key="1">
    <citation type="submission" date="2025-08" db="UniProtKB">
        <authorList>
            <consortium name="RefSeq"/>
        </authorList>
    </citation>
    <scope>IDENTIFICATION</scope>
    <source>
        <strain evidence="8">Wakin</strain>
        <tissue evidence="8">Muscle</tissue>
    </source>
</reference>
<gene>
    <name evidence="8" type="primary">LOC113067394</name>
</gene>
<feature type="domain" description="Immunoglobulin C1-set" evidence="6">
    <location>
        <begin position="245"/>
        <end position="315"/>
    </location>
</feature>
<dbReference type="KEGG" id="caua:113067394"/>
<dbReference type="GO" id="GO:0009897">
    <property type="term" value="C:external side of plasma membrane"/>
    <property type="evidence" value="ECO:0007669"/>
    <property type="project" value="TreeGrafter"/>
</dbReference>
<dbReference type="InterPro" id="IPR003597">
    <property type="entry name" value="Ig_C1-set"/>
</dbReference>
<feature type="transmembrane region" description="Helical" evidence="5">
    <location>
        <begin position="339"/>
        <end position="361"/>
    </location>
</feature>
<keyword evidence="5" id="KW-0812">Transmembrane</keyword>
<dbReference type="PROSITE" id="PS00290">
    <property type="entry name" value="IG_MHC"/>
    <property type="match status" value="1"/>
</dbReference>
<dbReference type="InterPro" id="IPR036179">
    <property type="entry name" value="Ig-like_dom_sf"/>
</dbReference>
<dbReference type="InterPro" id="IPR011162">
    <property type="entry name" value="MHC_I/II-like_Ag-recog"/>
</dbReference>
<evidence type="ECO:0000313" key="7">
    <source>
        <dbReference type="Proteomes" id="UP000515129"/>
    </source>
</evidence>
<dbReference type="Gene3D" id="3.30.500.10">
    <property type="entry name" value="MHC class I-like antigen recognition-like"/>
    <property type="match status" value="1"/>
</dbReference>
<dbReference type="PANTHER" id="PTHR16675:SF193">
    <property type="entry name" value="LOC571647 PROTEIN-RELATED"/>
    <property type="match status" value="1"/>
</dbReference>
<keyword evidence="2" id="KW-0393">Immunoglobulin domain</keyword>